<evidence type="ECO:0000256" key="1">
    <source>
        <dbReference type="SAM" id="SignalP"/>
    </source>
</evidence>
<evidence type="ECO:0000313" key="3">
    <source>
        <dbReference type="Proteomes" id="UP001328107"/>
    </source>
</evidence>
<feature type="chain" id="PRO_5042884621" evidence="1">
    <location>
        <begin position="19"/>
        <end position="64"/>
    </location>
</feature>
<evidence type="ECO:0000313" key="2">
    <source>
        <dbReference type="EMBL" id="GMR57180.1"/>
    </source>
</evidence>
<keyword evidence="1" id="KW-0732">Signal</keyword>
<comment type="caution">
    <text evidence="2">The sequence shown here is derived from an EMBL/GenBank/DDBJ whole genome shotgun (WGS) entry which is preliminary data.</text>
</comment>
<feature type="non-terminal residue" evidence="2">
    <location>
        <position position="64"/>
    </location>
</feature>
<dbReference type="AlphaFoldDB" id="A0AAN5IAK8"/>
<accession>A0AAN5IAK8</accession>
<keyword evidence="3" id="KW-1185">Reference proteome</keyword>
<organism evidence="2 3">
    <name type="scientific">Pristionchus mayeri</name>
    <dbReference type="NCBI Taxonomy" id="1317129"/>
    <lineage>
        <taxon>Eukaryota</taxon>
        <taxon>Metazoa</taxon>
        <taxon>Ecdysozoa</taxon>
        <taxon>Nematoda</taxon>
        <taxon>Chromadorea</taxon>
        <taxon>Rhabditida</taxon>
        <taxon>Rhabditina</taxon>
        <taxon>Diplogasteromorpha</taxon>
        <taxon>Diplogasteroidea</taxon>
        <taxon>Neodiplogasteridae</taxon>
        <taxon>Pristionchus</taxon>
    </lineage>
</organism>
<gene>
    <name evidence="2" type="ORF">PMAYCL1PPCAC_27375</name>
</gene>
<name>A0AAN5IAK8_9BILA</name>
<dbReference type="EMBL" id="BTRK01000006">
    <property type="protein sequence ID" value="GMR57180.1"/>
    <property type="molecule type" value="Genomic_DNA"/>
</dbReference>
<proteinExistence type="predicted"/>
<dbReference type="Proteomes" id="UP001328107">
    <property type="component" value="Unassembled WGS sequence"/>
</dbReference>
<protein>
    <submittedName>
        <fullName evidence="2">Uncharacterized protein</fullName>
    </submittedName>
</protein>
<feature type="signal peptide" evidence="1">
    <location>
        <begin position="1"/>
        <end position="18"/>
    </location>
</feature>
<sequence length="64" mass="7002">CSCSWLAHVLLLVRTGAAQPYLLLWVLSVAGDGNCAQVLDQRMPEAVRDERAEALAVRLVLVLQ</sequence>
<reference evidence="3" key="1">
    <citation type="submission" date="2022-10" db="EMBL/GenBank/DDBJ databases">
        <title>Genome assembly of Pristionchus species.</title>
        <authorList>
            <person name="Yoshida K."/>
            <person name="Sommer R.J."/>
        </authorList>
    </citation>
    <scope>NUCLEOTIDE SEQUENCE [LARGE SCALE GENOMIC DNA]</scope>
    <source>
        <strain evidence="3">RS5460</strain>
    </source>
</reference>
<feature type="non-terminal residue" evidence="2">
    <location>
        <position position="1"/>
    </location>
</feature>